<proteinExistence type="inferred from homology"/>
<dbReference type="PROSITE" id="PS51462">
    <property type="entry name" value="NUDIX"/>
    <property type="match status" value="1"/>
</dbReference>
<dbReference type="GO" id="GO:0034353">
    <property type="term" value="F:mRNA 5'-diphosphatase activity"/>
    <property type="evidence" value="ECO:0007669"/>
    <property type="project" value="TreeGrafter"/>
</dbReference>
<dbReference type="GO" id="GO:0006402">
    <property type="term" value="P:mRNA catabolic process"/>
    <property type="evidence" value="ECO:0007669"/>
    <property type="project" value="TreeGrafter"/>
</dbReference>
<organism evidence="4">
    <name type="scientific">marine metagenome</name>
    <dbReference type="NCBI Taxonomy" id="408172"/>
    <lineage>
        <taxon>unclassified sequences</taxon>
        <taxon>metagenomes</taxon>
        <taxon>ecological metagenomes</taxon>
    </lineage>
</organism>
<protein>
    <recommendedName>
        <fullName evidence="3">Nudix hydrolase domain-containing protein</fullName>
    </recommendedName>
</protein>
<dbReference type="PRINTS" id="PR00502">
    <property type="entry name" value="NUDIXFAMILY"/>
</dbReference>
<accession>A0A382KHA3</accession>
<dbReference type="PROSITE" id="PS00893">
    <property type="entry name" value="NUDIX_BOX"/>
    <property type="match status" value="1"/>
</dbReference>
<evidence type="ECO:0000256" key="2">
    <source>
        <dbReference type="ARBA" id="ARBA00022801"/>
    </source>
</evidence>
<dbReference type="NCBIfam" id="NF001938">
    <property type="entry name" value="PRK00714.1-5"/>
    <property type="match status" value="1"/>
</dbReference>
<dbReference type="AlphaFoldDB" id="A0A382KHA3"/>
<dbReference type="InterPro" id="IPR015797">
    <property type="entry name" value="NUDIX_hydrolase-like_dom_sf"/>
</dbReference>
<dbReference type="NCBIfam" id="NF001937">
    <property type="entry name" value="PRK00714.1-4"/>
    <property type="match status" value="1"/>
</dbReference>
<dbReference type="InterPro" id="IPR022927">
    <property type="entry name" value="RppH"/>
</dbReference>
<evidence type="ECO:0000259" key="3">
    <source>
        <dbReference type="PROSITE" id="PS51462"/>
    </source>
</evidence>
<dbReference type="GO" id="GO:0005737">
    <property type="term" value="C:cytoplasm"/>
    <property type="evidence" value="ECO:0007669"/>
    <property type="project" value="TreeGrafter"/>
</dbReference>
<dbReference type="HAMAP" id="MF_00298">
    <property type="entry name" value="Nudix_RppH"/>
    <property type="match status" value="1"/>
</dbReference>
<dbReference type="InterPro" id="IPR000086">
    <property type="entry name" value="NUDIX_hydrolase_dom"/>
</dbReference>
<dbReference type="CDD" id="cd03671">
    <property type="entry name" value="NUDIX_Ap4A_hydrolase_plant_like"/>
    <property type="match status" value="1"/>
</dbReference>
<gene>
    <name evidence="4" type="ORF">METZ01_LOCUS274955</name>
</gene>
<evidence type="ECO:0000256" key="1">
    <source>
        <dbReference type="ARBA" id="ARBA00001936"/>
    </source>
</evidence>
<feature type="domain" description="Nudix hydrolase" evidence="3">
    <location>
        <begin position="8"/>
        <end position="151"/>
    </location>
</feature>
<comment type="cofactor">
    <cofactor evidence="1">
        <name>Mn(2+)</name>
        <dbReference type="ChEBI" id="CHEBI:29035"/>
    </cofactor>
</comment>
<dbReference type="PANTHER" id="PTHR23114:SF17">
    <property type="entry name" value="M7GPPPN-MRNA HYDROLASE"/>
    <property type="match status" value="1"/>
</dbReference>
<dbReference type="Pfam" id="PF00293">
    <property type="entry name" value="NUDIX"/>
    <property type="match status" value="1"/>
</dbReference>
<reference evidence="4" key="1">
    <citation type="submission" date="2018-05" db="EMBL/GenBank/DDBJ databases">
        <authorList>
            <person name="Lanie J.A."/>
            <person name="Ng W.-L."/>
            <person name="Kazmierczak K.M."/>
            <person name="Andrzejewski T.M."/>
            <person name="Davidsen T.M."/>
            <person name="Wayne K.J."/>
            <person name="Tettelin H."/>
            <person name="Glass J.I."/>
            <person name="Rusch D."/>
            <person name="Podicherti R."/>
            <person name="Tsui H.-C.T."/>
            <person name="Winkler M.E."/>
        </authorList>
    </citation>
    <scope>NUCLEOTIDE SEQUENCE</scope>
</reference>
<dbReference type="PANTHER" id="PTHR23114">
    <property type="entry name" value="M7GPPPN-MRNA HYDROLASE"/>
    <property type="match status" value="1"/>
</dbReference>
<keyword evidence="2" id="KW-0378">Hydrolase</keyword>
<dbReference type="Gene3D" id="3.90.79.10">
    <property type="entry name" value="Nucleoside Triphosphate Pyrophosphohydrolase"/>
    <property type="match status" value="1"/>
</dbReference>
<name>A0A382KHA3_9ZZZZ</name>
<evidence type="ECO:0000313" key="4">
    <source>
        <dbReference type="EMBL" id="SVC22101.1"/>
    </source>
</evidence>
<dbReference type="SUPFAM" id="SSF55811">
    <property type="entry name" value="Nudix"/>
    <property type="match status" value="1"/>
</dbReference>
<sequence length="179" mass="21391">MDHIDTDGYRANVGMIVANVNGLVLLGGRFNQSGWQFPQGGIRVHETAEQAMYRELAEEIGLSRDDVELMGETRDWLRYQLPNRYIRKHTDPVCIGQKQRWFMLRLIATDRMLRLDTMDKPEFDRWRWVEYWRPVKEVIYFKRQVYVRALLELGPLLFPNGIPEQPRWWPKEWLPAPDC</sequence>
<dbReference type="InterPro" id="IPR020084">
    <property type="entry name" value="NUDIX_hydrolase_CS"/>
</dbReference>
<dbReference type="EMBL" id="UINC01079771">
    <property type="protein sequence ID" value="SVC22101.1"/>
    <property type="molecule type" value="Genomic_DNA"/>
</dbReference>
<dbReference type="InterPro" id="IPR020476">
    <property type="entry name" value="Nudix_hydrolase"/>
</dbReference>